<feature type="region of interest" description="Disordered" evidence="8">
    <location>
        <begin position="1"/>
        <end position="25"/>
    </location>
</feature>
<dbReference type="EMBL" id="JBEDNP010000004">
    <property type="protein sequence ID" value="MEQ3539058.1"/>
    <property type="molecule type" value="Genomic_DNA"/>
</dbReference>
<dbReference type="RefSeq" id="WP_345651991.1">
    <property type="nucleotide sequence ID" value="NZ_BAABLY010000082.1"/>
</dbReference>
<evidence type="ECO:0000256" key="6">
    <source>
        <dbReference type="ARBA" id="ARBA00023136"/>
    </source>
</evidence>
<proteinExistence type="inferred from homology"/>
<evidence type="ECO:0000256" key="1">
    <source>
        <dbReference type="ARBA" id="ARBA00004651"/>
    </source>
</evidence>
<feature type="transmembrane region" description="Helical" evidence="7">
    <location>
        <begin position="261"/>
        <end position="283"/>
    </location>
</feature>
<keyword evidence="11" id="KW-1185">Reference proteome</keyword>
<dbReference type="Pfam" id="PF12911">
    <property type="entry name" value="OppC_N"/>
    <property type="match status" value="1"/>
</dbReference>
<evidence type="ECO:0000313" key="11">
    <source>
        <dbReference type="Proteomes" id="UP001464923"/>
    </source>
</evidence>
<evidence type="ECO:0000256" key="2">
    <source>
        <dbReference type="ARBA" id="ARBA00022448"/>
    </source>
</evidence>
<dbReference type="CDD" id="cd06261">
    <property type="entry name" value="TM_PBP2"/>
    <property type="match status" value="1"/>
</dbReference>
<gene>
    <name evidence="10" type="ORF">WHI96_09510</name>
</gene>
<keyword evidence="5 7" id="KW-1133">Transmembrane helix</keyword>
<feature type="transmembrane region" description="Helical" evidence="7">
    <location>
        <begin position="96"/>
        <end position="122"/>
    </location>
</feature>
<dbReference type="Proteomes" id="UP001464923">
    <property type="component" value="Unassembled WGS sequence"/>
</dbReference>
<evidence type="ECO:0000256" key="8">
    <source>
        <dbReference type="SAM" id="MobiDB-lite"/>
    </source>
</evidence>
<dbReference type="PANTHER" id="PTHR43386">
    <property type="entry name" value="OLIGOPEPTIDE TRANSPORT SYSTEM PERMEASE PROTEIN APPC"/>
    <property type="match status" value="1"/>
</dbReference>
<feature type="domain" description="ABC transmembrane type-1" evidence="9">
    <location>
        <begin position="96"/>
        <end position="282"/>
    </location>
</feature>
<sequence length="295" mass="29951">MTVTAPTGLVPAPAPAARPGVPRRPHPLSALRRGRGLVGTVLVGVVVLAGLAAPLLAPYDPLAQIPGANLLPASATHWLGTDEVNRDVFSRTLYGILANLGIIAVAVPLGAVTGALVGLVSSLSAAVDVVAQRVFDVLLAFPVLILGIALAAVLGPGATTVVVVIVAAEIPIFGRLLRGAALRVRETPYVEAATVVGAGRWWVLRRHVLPNAAEPAGVQVAVSLSVAVFVESAMSFIGIGVRPPDPSLGSIVADSVQYLDVNPAMALGPLVVITTLTLGFLLVAQALAAGRRVAG</sequence>
<reference evidence="10 11" key="1">
    <citation type="submission" date="2024-03" db="EMBL/GenBank/DDBJ databases">
        <title>Draft genome sequence of Pseudonocardia tropica JCM 19149.</title>
        <authorList>
            <person name="Butdee W."/>
            <person name="Duangmal K."/>
        </authorList>
    </citation>
    <scope>NUCLEOTIDE SEQUENCE [LARGE SCALE GENOMIC DNA]</scope>
    <source>
        <strain evidence="10 11">JCM 19149</strain>
    </source>
</reference>
<evidence type="ECO:0000256" key="7">
    <source>
        <dbReference type="RuleBase" id="RU363032"/>
    </source>
</evidence>
<keyword evidence="3" id="KW-1003">Cell membrane</keyword>
<comment type="subcellular location">
    <subcellularLocation>
        <location evidence="1 7">Cell membrane</location>
        <topology evidence="1 7">Multi-pass membrane protein</topology>
    </subcellularLocation>
</comment>
<feature type="transmembrane region" description="Helical" evidence="7">
    <location>
        <begin position="36"/>
        <end position="57"/>
    </location>
</feature>
<evidence type="ECO:0000259" key="9">
    <source>
        <dbReference type="PROSITE" id="PS50928"/>
    </source>
</evidence>
<keyword evidence="6 7" id="KW-0472">Membrane</keyword>
<evidence type="ECO:0000256" key="4">
    <source>
        <dbReference type="ARBA" id="ARBA00022692"/>
    </source>
</evidence>
<dbReference type="PROSITE" id="PS50928">
    <property type="entry name" value="ABC_TM1"/>
    <property type="match status" value="1"/>
</dbReference>
<dbReference type="SUPFAM" id="SSF161098">
    <property type="entry name" value="MetI-like"/>
    <property type="match status" value="1"/>
</dbReference>
<dbReference type="InterPro" id="IPR000515">
    <property type="entry name" value="MetI-like"/>
</dbReference>
<evidence type="ECO:0000313" key="10">
    <source>
        <dbReference type="EMBL" id="MEQ3539058.1"/>
    </source>
</evidence>
<dbReference type="PANTHER" id="PTHR43386:SF25">
    <property type="entry name" value="PEPTIDE ABC TRANSPORTER PERMEASE PROTEIN"/>
    <property type="match status" value="1"/>
</dbReference>
<comment type="caution">
    <text evidence="10">The sequence shown here is derived from an EMBL/GenBank/DDBJ whole genome shotgun (WGS) entry which is preliminary data.</text>
</comment>
<feature type="transmembrane region" description="Helical" evidence="7">
    <location>
        <begin position="134"/>
        <end position="154"/>
    </location>
</feature>
<evidence type="ECO:0000256" key="5">
    <source>
        <dbReference type="ARBA" id="ARBA00022989"/>
    </source>
</evidence>
<feature type="transmembrane region" description="Helical" evidence="7">
    <location>
        <begin position="160"/>
        <end position="177"/>
    </location>
</feature>
<feature type="transmembrane region" description="Helical" evidence="7">
    <location>
        <begin position="216"/>
        <end position="241"/>
    </location>
</feature>
<evidence type="ECO:0000256" key="3">
    <source>
        <dbReference type="ARBA" id="ARBA00022475"/>
    </source>
</evidence>
<dbReference type="InterPro" id="IPR025966">
    <property type="entry name" value="OppC_N"/>
</dbReference>
<dbReference type="Pfam" id="PF00528">
    <property type="entry name" value="BPD_transp_1"/>
    <property type="match status" value="1"/>
</dbReference>
<name>A0ABV1JSZ3_9PSEU</name>
<keyword evidence="4 7" id="KW-0812">Transmembrane</keyword>
<keyword evidence="2 7" id="KW-0813">Transport</keyword>
<protein>
    <submittedName>
        <fullName evidence="10">ABC transporter permease</fullName>
    </submittedName>
</protein>
<dbReference type="InterPro" id="IPR050366">
    <property type="entry name" value="BP-dependent_transpt_permease"/>
</dbReference>
<comment type="similarity">
    <text evidence="7">Belongs to the binding-protein-dependent transport system permease family.</text>
</comment>
<organism evidence="10 11">
    <name type="scientific">Pseudonocardia tropica</name>
    <dbReference type="NCBI Taxonomy" id="681289"/>
    <lineage>
        <taxon>Bacteria</taxon>
        <taxon>Bacillati</taxon>
        <taxon>Actinomycetota</taxon>
        <taxon>Actinomycetes</taxon>
        <taxon>Pseudonocardiales</taxon>
        <taxon>Pseudonocardiaceae</taxon>
        <taxon>Pseudonocardia</taxon>
    </lineage>
</organism>
<dbReference type="InterPro" id="IPR035906">
    <property type="entry name" value="MetI-like_sf"/>
</dbReference>
<accession>A0ABV1JSZ3</accession>
<dbReference type="Gene3D" id="1.10.3720.10">
    <property type="entry name" value="MetI-like"/>
    <property type="match status" value="1"/>
</dbReference>